<dbReference type="Pfam" id="PF17906">
    <property type="entry name" value="HTH_48"/>
    <property type="match status" value="1"/>
</dbReference>
<proteinExistence type="predicted"/>
<feature type="non-terminal residue" evidence="2">
    <location>
        <position position="1"/>
    </location>
</feature>
<sequence>AYTTNAFHTILHLAGSVVNYRESKIEFLKKEIRHILHFYYLKGKNTSKAIKKICDVYGADTLLVRVTQQ</sequence>
<evidence type="ECO:0000259" key="1">
    <source>
        <dbReference type="Pfam" id="PF17906"/>
    </source>
</evidence>
<evidence type="ECO:0000313" key="2">
    <source>
        <dbReference type="EMBL" id="CDW33804.1"/>
    </source>
</evidence>
<reference evidence="2" key="1">
    <citation type="submission" date="2014-05" db="EMBL/GenBank/DDBJ databases">
        <authorList>
            <person name="Chronopoulou M."/>
        </authorList>
    </citation>
    <scope>NUCLEOTIDE SEQUENCE</scope>
    <source>
        <tissue evidence="2">Whole organism</tissue>
    </source>
</reference>
<accession>A0A0K2U6A8</accession>
<dbReference type="Gene3D" id="1.10.10.1450">
    <property type="match status" value="1"/>
</dbReference>
<name>A0A0K2U6A8_LEPSM</name>
<protein>
    <recommendedName>
        <fullName evidence="1">Mos1 transposase HTH domain-containing protein</fullName>
    </recommendedName>
</protein>
<dbReference type="EMBL" id="HACA01016443">
    <property type="protein sequence ID" value="CDW33804.1"/>
    <property type="molecule type" value="Transcribed_RNA"/>
</dbReference>
<dbReference type="EMBL" id="HACA01016442">
    <property type="protein sequence ID" value="CDW33803.1"/>
    <property type="molecule type" value="Transcribed_RNA"/>
</dbReference>
<feature type="domain" description="Mos1 transposase HTH" evidence="1">
    <location>
        <begin position="29"/>
        <end position="64"/>
    </location>
</feature>
<dbReference type="AlphaFoldDB" id="A0A0K2U6A8"/>
<organism evidence="2">
    <name type="scientific">Lepeophtheirus salmonis</name>
    <name type="common">Salmon louse</name>
    <name type="synonym">Caligus salmonis</name>
    <dbReference type="NCBI Taxonomy" id="72036"/>
    <lineage>
        <taxon>Eukaryota</taxon>
        <taxon>Metazoa</taxon>
        <taxon>Ecdysozoa</taxon>
        <taxon>Arthropoda</taxon>
        <taxon>Crustacea</taxon>
        <taxon>Multicrustacea</taxon>
        <taxon>Hexanauplia</taxon>
        <taxon>Copepoda</taxon>
        <taxon>Siphonostomatoida</taxon>
        <taxon>Caligidae</taxon>
        <taxon>Lepeophtheirus</taxon>
    </lineage>
</organism>
<dbReference type="InterPro" id="IPR041426">
    <property type="entry name" value="Mos1_HTH"/>
</dbReference>